<organism evidence="1 2">
    <name type="scientific">Oryza glaberrima</name>
    <name type="common">African rice</name>
    <dbReference type="NCBI Taxonomy" id="4538"/>
    <lineage>
        <taxon>Eukaryota</taxon>
        <taxon>Viridiplantae</taxon>
        <taxon>Streptophyta</taxon>
        <taxon>Embryophyta</taxon>
        <taxon>Tracheophyta</taxon>
        <taxon>Spermatophyta</taxon>
        <taxon>Magnoliopsida</taxon>
        <taxon>Liliopsida</taxon>
        <taxon>Poales</taxon>
        <taxon>Poaceae</taxon>
        <taxon>BOP clade</taxon>
        <taxon>Oryzoideae</taxon>
        <taxon>Oryzeae</taxon>
        <taxon>Oryzinae</taxon>
        <taxon>Oryza</taxon>
    </lineage>
</organism>
<evidence type="ECO:0000313" key="2">
    <source>
        <dbReference type="Proteomes" id="UP000007306"/>
    </source>
</evidence>
<dbReference type="HOGENOM" id="CLU_2593696_0_0_1"/>
<sequence>MRAPCARGHARLPVTVQRLERELGAVEVGGVGDRRWEAAKQADEGGDRWLEDVDGRRWEVDADWGRRRRQCQLARLPLSWWP</sequence>
<dbReference type="EnsemblPlants" id="ORGLA06G0195000.1">
    <property type="protein sequence ID" value="ORGLA06G0195000.1"/>
    <property type="gene ID" value="ORGLA06G0195000"/>
</dbReference>
<protein>
    <submittedName>
        <fullName evidence="1">Uncharacterized protein</fullName>
    </submittedName>
</protein>
<evidence type="ECO:0000313" key="1">
    <source>
        <dbReference type="EnsemblPlants" id="ORGLA06G0195000.1"/>
    </source>
</evidence>
<accession>I1Q487</accession>
<reference evidence="1 2" key="2">
    <citation type="submission" date="2018-04" db="EMBL/GenBank/DDBJ databases">
        <title>OglaRS2 (Oryza glaberrima Reference Sequence Version 2).</title>
        <authorList>
            <person name="Zhang J."/>
            <person name="Kudrna D."/>
            <person name="Lee S."/>
            <person name="Talag J."/>
            <person name="Rajasekar S."/>
            <person name="Wing R.A."/>
        </authorList>
    </citation>
    <scope>NUCLEOTIDE SEQUENCE [LARGE SCALE GENOMIC DNA]</scope>
    <source>
        <strain evidence="1 2">cv. IRGC 96717</strain>
    </source>
</reference>
<dbReference type="Proteomes" id="UP000007306">
    <property type="component" value="Chromosome 6"/>
</dbReference>
<name>I1Q487_ORYGL</name>
<keyword evidence="2" id="KW-1185">Reference proteome</keyword>
<proteinExistence type="predicted"/>
<dbReference type="Gramene" id="ORGLA06G0195000.1">
    <property type="protein sequence ID" value="ORGLA06G0195000.1"/>
    <property type="gene ID" value="ORGLA06G0195000"/>
</dbReference>
<reference evidence="1" key="1">
    <citation type="submission" date="2015-06" db="UniProtKB">
        <authorList>
            <consortium name="EnsemblPlants"/>
        </authorList>
    </citation>
    <scope>IDENTIFICATION</scope>
</reference>
<dbReference type="AlphaFoldDB" id="I1Q487"/>